<accession>A0A9D4KW80</accession>
<dbReference type="EMBL" id="JAIWYP010000003">
    <property type="protein sequence ID" value="KAH3846161.1"/>
    <property type="molecule type" value="Genomic_DNA"/>
</dbReference>
<gene>
    <name evidence="2" type="ORF">DPMN_088459</name>
</gene>
<sequence length="140" mass="15324">MPHGKTNFNTSWLGKTDCNGHQLNTWCEKDSSSDFAGYRFLRKKTIQCGNTGATQILNHAQGQKHKDAIKLRKSNTQMFFKVSHDKPSTSQGGGDAVSGPSKQIPLLSKSQKDELMTAEILLAMKVAKDGFTFSSCDGTP</sequence>
<reference evidence="2" key="2">
    <citation type="submission" date="2020-11" db="EMBL/GenBank/DDBJ databases">
        <authorList>
            <person name="McCartney M.A."/>
            <person name="Auch B."/>
            <person name="Kono T."/>
            <person name="Mallez S."/>
            <person name="Becker A."/>
            <person name="Gohl D.M."/>
            <person name="Silverstein K.A.T."/>
            <person name="Koren S."/>
            <person name="Bechman K.B."/>
            <person name="Herman A."/>
            <person name="Abrahante J.E."/>
            <person name="Garbe J."/>
        </authorList>
    </citation>
    <scope>NUCLEOTIDE SEQUENCE</scope>
    <source>
        <strain evidence="2">Duluth1</strain>
        <tissue evidence="2">Whole animal</tissue>
    </source>
</reference>
<dbReference type="Proteomes" id="UP000828390">
    <property type="component" value="Unassembled WGS sequence"/>
</dbReference>
<keyword evidence="3" id="KW-1185">Reference proteome</keyword>
<evidence type="ECO:0000256" key="1">
    <source>
        <dbReference type="SAM" id="MobiDB-lite"/>
    </source>
</evidence>
<organism evidence="2 3">
    <name type="scientific">Dreissena polymorpha</name>
    <name type="common">Zebra mussel</name>
    <name type="synonym">Mytilus polymorpha</name>
    <dbReference type="NCBI Taxonomy" id="45954"/>
    <lineage>
        <taxon>Eukaryota</taxon>
        <taxon>Metazoa</taxon>
        <taxon>Spiralia</taxon>
        <taxon>Lophotrochozoa</taxon>
        <taxon>Mollusca</taxon>
        <taxon>Bivalvia</taxon>
        <taxon>Autobranchia</taxon>
        <taxon>Heteroconchia</taxon>
        <taxon>Euheterodonta</taxon>
        <taxon>Imparidentia</taxon>
        <taxon>Neoheterodontei</taxon>
        <taxon>Myida</taxon>
        <taxon>Dreissenoidea</taxon>
        <taxon>Dreissenidae</taxon>
        <taxon>Dreissena</taxon>
    </lineage>
</organism>
<evidence type="ECO:0000313" key="2">
    <source>
        <dbReference type="EMBL" id="KAH3846161.1"/>
    </source>
</evidence>
<dbReference type="AlphaFoldDB" id="A0A9D4KW80"/>
<evidence type="ECO:0000313" key="3">
    <source>
        <dbReference type="Proteomes" id="UP000828390"/>
    </source>
</evidence>
<reference evidence="2" key="1">
    <citation type="journal article" date="2019" name="bioRxiv">
        <title>The Genome of the Zebra Mussel, Dreissena polymorpha: A Resource for Invasive Species Research.</title>
        <authorList>
            <person name="McCartney M.A."/>
            <person name="Auch B."/>
            <person name="Kono T."/>
            <person name="Mallez S."/>
            <person name="Zhang Y."/>
            <person name="Obille A."/>
            <person name="Becker A."/>
            <person name="Abrahante J.E."/>
            <person name="Garbe J."/>
            <person name="Badalamenti J.P."/>
            <person name="Herman A."/>
            <person name="Mangelson H."/>
            <person name="Liachko I."/>
            <person name="Sullivan S."/>
            <person name="Sone E.D."/>
            <person name="Koren S."/>
            <person name="Silverstein K.A.T."/>
            <person name="Beckman K.B."/>
            <person name="Gohl D.M."/>
        </authorList>
    </citation>
    <scope>NUCLEOTIDE SEQUENCE</scope>
    <source>
        <strain evidence="2">Duluth1</strain>
        <tissue evidence="2">Whole animal</tissue>
    </source>
</reference>
<protein>
    <submittedName>
        <fullName evidence="2">Uncharacterized protein</fullName>
    </submittedName>
</protein>
<proteinExistence type="predicted"/>
<name>A0A9D4KW80_DREPO</name>
<comment type="caution">
    <text evidence="2">The sequence shown here is derived from an EMBL/GenBank/DDBJ whole genome shotgun (WGS) entry which is preliminary data.</text>
</comment>
<feature type="region of interest" description="Disordered" evidence="1">
    <location>
        <begin position="83"/>
        <end position="109"/>
    </location>
</feature>